<keyword evidence="3" id="KW-1003">Cell membrane</keyword>
<feature type="transmembrane region" description="Helical" evidence="7">
    <location>
        <begin position="20"/>
        <end position="40"/>
    </location>
</feature>
<gene>
    <name evidence="9" type="ORF">V8N49_13200</name>
</gene>
<feature type="transmembrane region" description="Helical" evidence="7">
    <location>
        <begin position="281"/>
        <end position="299"/>
    </location>
</feature>
<evidence type="ECO:0000256" key="7">
    <source>
        <dbReference type="SAM" id="Phobius"/>
    </source>
</evidence>
<dbReference type="EMBL" id="JBANEI010000008">
    <property type="protein sequence ID" value="MEI2682608.1"/>
    <property type="molecule type" value="Genomic_DNA"/>
</dbReference>
<proteinExistence type="inferred from homology"/>
<keyword evidence="4 7" id="KW-0812">Transmembrane</keyword>
<keyword evidence="10" id="KW-1185">Reference proteome</keyword>
<comment type="similarity">
    <text evidence="2">Belongs to the acyltransferase 3 family.</text>
</comment>
<organism evidence="9 10">
    <name type="scientific">Erwinia aphidicola</name>
    <dbReference type="NCBI Taxonomy" id="68334"/>
    <lineage>
        <taxon>Bacteria</taxon>
        <taxon>Pseudomonadati</taxon>
        <taxon>Pseudomonadota</taxon>
        <taxon>Gammaproteobacteria</taxon>
        <taxon>Enterobacterales</taxon>
        <taxon>Erwiniaceae</taxon>
        <taxon>Erwinia</taxon>
    </lineage>
</organism>
<keyword evidence="9" id="KW-0012">Acyltransferase</keyword>
<accession>A0ABU8DGH8</accession>
<dbReference type="Pfam" id="PF01757">
    <property type="entry name" value="Acyl_transf_3"/>
    <property type="match status" value="1"/>
</dbReference>
<reference evidence="9 10" key="1">
    <citation type="submission" date="2024-02" db="EMBL/GenBank/DDBJ databases">
        <title>First report Erwinia aphidicola in onion in Chile.</title>
        <authorList>
            <person name="Valenzuela M."/>
            <person name="Pena M."/>
            <person name="Dutta B."/>
        </authorList>
    </citation>
    <scope>NUCLEOTIDE SEQUENCE [LARGE SCALE GENOMIC DNA]</scope>
    <source>
        <strain evidence="9 10">QCJ3A</strain>
    </source>
</reference>
<dbReference type="Proteomes" id="UP001306592">
    <property type="component" value="Unassembled WGS sequence"/>
</dbReference>
<evidence type="ECO:0000256" key="4">
    <source>
        <dbReference type="ARBA" id="ARBA00022692"/>
    </source>
</evidence>
<comment type="subcellular location">
    <subcellularLocation>
        <location evidence="1">Cell membrane</location>
        <topology evidence="1">Multi-pass membrane protein</topology>
    </subcellularLocation>
</comment>
<feature type="transmembrane region" description="Helical" evidence="7">
    <location>
        <begin position="197"/>
        <end position="213"/>
    </location>
</feature>
<feature type="transmembrane region" description="Helical" evidence="7">
    <location>
        <begin position="242"/>
        <end position="260"/>
    </location>
</feature>
<keyword evidence="5 7" id="KW-1133">Transmembrane helix</keyword>
<feature type="transmembrane region" description="Helical" evidence="7">
    <location>
        <begin position="220"/>
        <end position="236"/>
    </location>
</feature>
<comment type="caution">
    <text evidence="9">The sequence shown here is derived from an EMBL/GenBank/DDBJ whole genome shotgun (WGS) entry which is preliminary data.</text>
</comment>
<evidence type="ECO:0000256" key="6">
    <source>
        <dbReference type="ARBA" id="ARBA00023136"/>
    </source>
</evidence>
<keyword evidence="6 7" id="KW-0472">Membrane</keyword>
<feature type="transmembrane region" description="Helical" evidence="7">
    <location>
        <begin position="167"/>
        <end position="185"/>
    </location>
</feature>
<feature type="domain" description="Acyltransferase 3" evidence="8">
    <location>
        <begin position="10"/>
        <end position="330"/>
    </location>
</feature>
<dbReference type="PANTHER" id="PTHR40074">
    <property type="entry name" value="O-ACETYLTRANSFERASE WECH"/>
    <property type="match status" value="1"/>
</dbReference>
<evidence type="ECO:0000259" key="8">
    <source>
        <dbReference type="Pfam" id="PF01757"/>
    </source>
</evidence>
<dbReference type="GeneID" id="89473105"/>
<sequence length="364" mass="40644">MSVSGKQEVLWINTLKGGCILLVVLHHTIITTFIPSLQYLTAGLLPADMWVVFNKYLSPLRMPAFFFVSGLLAASAISKKSWSEVFTKKFTNIIYLYILWGIIQWVSIYNISTNLIGQKLSSSVNAAYAGSPLEFIKLLTLSMTSLWYLYALAGYFLVAKLFHSQKVALLVVAILVNYATQFNLVPGWGPNSVAQNFVYFLLGAFFSHTLIEISQLSRRHLALLAGMLVIGVAHHAAGMMKNPFYCMVAIVFGIVLCRALNNRFNMGWLNWIGRNTLQIYVLHRIFIELLGLTMLTLAVKYSLFDNQAFSLAWALVLPVFAVSITTCISLVAWTLLNRGPGKALFIYPRLLRKPQAAEKIASNG</sequence>
<evidence type="ECO:0000313" key="10">
    <source>
        <dbReference type="Proteomes" id="UP001306592"/>
    </source>
</evidence>
<dbReference type="RefSeq" id="WP_048915734.1">
    <property type="nucleotide sequence ID" value="NZ_CAKKMT010000003.1"/>
</dbReference>
<evidence type="ECO:0000313" key="9">
    <source>
        <dbReference type="EMBL" id="MEI2682608.1"/>
    </source>
</evidence>
<feature type="transmembrane region" description="Helical" evidence="7">
    <location>
        <begin position="311"/>
        <end position="336"/>
    </location>
</feature>
<keyword evidence="9" id="KW-0808">Transferase</keyword>
<dbReference type="InterPro" id="IPR002656">
    <property type="entry name" value="Acyl_transf_3_dom"/>
</dbReference>
<protein>
    <submittedName>
        <fullName evidence="9">Acyltransferase family protein</fullName>
    </submittedName>
</protein>
<evidence type="ECO:0000256" key="3">
    <source>
        <dbReference type="ARBA" id="ARBA00022475"/>
    </source>
</evidence>
<feature type="transmembrane region" description="Helical" evidence="7">
    <location>
        <begin position="60"/>
        <end position="78"/>
    </location>
</feature>
<name>A0ABU8DGH8_ERWAP</name>
<evidence type="ECO:0000256" key="1">
    <source>
        <dbReference type="ARBA" id="ARBA00004651"/>
    </source>
</evidence>
<evidence type="ECO:0000256" key="2">
    <source>
        <dbReference type="ARBA" id="ARBA00007400"/>
    </source>
</evidence>
<evidence type="ECO:0000256" key="5">
    <source>
        <dbReference type="ARBA" id="ARBA00022989"/>
    </source>
</evidence>
<feature type="transmembrane region" description="Helical" evidence="7">
    <location>
        <begin position="135"/>
        <end position="158"/>
    </location>
</feature>
<dbReference type="PANTHER" id="PTHR40074:SF4">
    <property type="entry name" value="INNER MEMBRANE PROTEIN YCFT"/>
    <property type="match status" value="1"/>
</dbReference>
<feature type="transmembrane region" description="Helical" evidence="7">
    <location>
        <begin position="90"/>
        <end position="111"/>
    </location>
</feature>
<dbReference type="GO" id="GO:0016746">
    <property type="term" value="F:acyltransferase activity"/>
    <property type="evidence" value="ECO:0007669"/>
    <property type="project" value="UniProtKB-KW"/>
</dbReference>